<sequence length="1602" mass="176742">MTGTIDPLRVGEVVTTTYKRYLKTLIEPVDERLNKALSDAVEREAGRGLTKGPYLHVQPPYLTGATAQQLIDAGTLSPRFARFGSRFPLDRSLYSHQEESIRKIAAGRNVVVATGTGSGKTESFLLPILDAIQREATEGSISAGVRALLLYPMNALANDQLKRLRILLAETPEITFGRYTGDTREREDDAVAQFERQNPGVPRLPNELLSREAMRASPPHILLTNYAMLEYLLLRPADLELFTTSEHSGTWRFVVVDEAHVYDGATGAEVGFLLRRLRERVARTRTIQCIATSATVGTDHARAATFASDLFGVPFEHDESTSGHQDVVTARRDVVSPQDTQGEDPIRVVQRLASEQPRTLDELAALLGPSIPNRTALVDVIARANEPSTDVSREPLDAKYHLFARATEGAFTCLTDSGPHVALVRREHCVECAGAMFEFAACRNCGGTYLYGSERTADGEHWFTPKSGATERVTWLSLEPPLPEQYDEDEVNLAPDTLPQESTSLVRLCPRCGWMTAREATSCRHASCAGQPLVRAQRIRAARPGRCLHCGSARPNVVRRFESGNNAAVGVLTSALYEELPPAVAAEEAELPGGGRKLLVFSDSRQQAAFFAPFVEDSHSRFIRRRLVLEAARSATFENEAPRTTDIASVVRRSAAARGVFDVSSTALDRQTRAETWVQAELLSLDDRMSLEGTGLLSWRMHDVETLRAVPALESLGFNRRESSELLQALVRSVRVQGGVGSLERVDPRDPLFEPRLGPIYIRGAGADGPRKVLSWLPTRGANRRSDYLNRVFRAISVDANVEQVLNGIWRLLTTDGPEALGWFTSFSVPATGVVQQLDPNKIEAVVHDEESDLWRCSVCRRVSSINVRGVCETYRCQGRMEQWRLPSPDLDEDHYRVLYRESTVVPMLASEHTAQWTSDEAASIQQDFVAGHMNVLSCSTTFELGVDVGELQSVVLRNVPPTVSNYVQRAGRAGRRVDSAALVLTYAQRRSHDLAMFADPRQLIAGAVRPPTVPIANERIAERHVFSIVIGAYFRHQWDEHRRRFRSVMDFFDADDGFRGSDGLTTWVAELPEHVQDSIDTALNGTVSTEYARSDRWQRSLADLIQRASEEFVQESAFYRQAAADAFAKQKGGLGDRYNRMLRTVQHRELIGFLANHNLLPKYGFPVDTVEMQTQLDSPLSGKLELSRDLSQAIFEYAPGARIVAGGKVWTSVGLGRRRERELPPVHFRICKECGLYTESLERDDEPCARCGTSPSGAPREYFEPRFGFIAEGGKDRPGESQPLASWRGETRLASEGVTVSAVEHELLGGVVGVELAERARMVRINVGPADRGFWVCDFCGRAEPVLGERPAGDHKHARTGKTCTGYSRGYALAHKYETDVVRISFSRPWTGSDVSATSLSTLYAVLQAAANQLQISRDNIDGVTDGYGQTASITLIDTVPGGAGYARLIADHLEAVLARALRTVRDCECGPETSCYRCLRTFSNQRHHDDLARGLAGDYLAALLDEGSSGSSESTAELADPAVFGILAALRDVPAPVIGMDVGPSNEWQVELAWPDSRVAVVIDDDIQRNSWLVSEGWEILTARSAADEVVVDAVRRAVR</sequence>
<dbReference type="Pfam" id="PF00270">
    <property type="entry name" value="DEAD"/>
    <property type="match status" value="1"/>
</dbReference>
<keyword evidence="2" id="KW-0067">ATP-binding</keyword>
<dbReference type="GO" id="GO:0036297">
    <property type="term" value="P:interstrand cross-link repair"/>
    <property type="evidence" value="ECO:0007669"/>
    <property type="project" value="TreeGrafter"/>
</dbReference>
<dbReference type="GO" id="GO:0005524">
    <property type="term" value="F:ATP binding"/>
    <property type="evidence" value="ECO:0007669"/>
    <property type="project" value="UniProtKB-KW"/>
</dbReference>
<dbReference type="GO" id="GO:0003676">
    <property type="term" value="F:nucleic acid binding"/>
    <property type="evidence" value="ECO:0007669"/>
    <property type="project" value="InterPro"/>
</dbReference>
<gene>
    <name evidence="5" type="ORF">OE229_09320</name>
</gene>
<dbReference type="Gene3D" id="3.40.50.300">
    <property type="entry name" value="P-loop containing nucleotide triphosphate hydrolases"/>
    <property type="match status" value="2"/>
</dbReference>
<name>A0A9Q9P525_9MICO</name>
<dbReference type="RefSeq" id="WP_262137598.1">
    <property type="nucleotide sequence ID" value="NZ_CP106879.1"/>
</dbReference>
<dbReference type="EMBL" id="CP106879">
    <property type="protein sequence ID" value="UYC79355.1"/>
    <property type="molecule type" value="Genomic_DNA"/>
</dbReference>
<dbReference type="Pfam" id="PF00271">
    <property type="entry name" value="Helicase_C"/>
    <property type="match status" value="1"/>
</dbReference>
<keyword evidence="5" id="KW-0347">Helicase</keyword>
<evidence type="ECO:0000256" key="2">
    <source>
        <dbReference type="ARBA" id="ARBA00022840"/>
    </source>
</evidence>
<evidence type="ECO:0000256" key="1">
    <source>
        <dbReference type="ARBA" id="ARBA00022741"/>
    </source>
</evidence>
<dbReference type="SMART" id="SM00490">
    <property type="entry name" value="HELICc"/>
    <property type="match status" value="1"/>
</dbReference>
<evidence type="ECO:0000313" key="5">
    <source>
        <dbReference type="EMBL" id="UYC79355.1"/>
    </source>
</evidence>
<dbReference type="InterPro" id="IPR018973">
    <property type="entry name" value="MZB"/>
</dbReference>
<dbReference type="SMART" id="SM00487">
    <property type="entry name" value="DEXDc"/>
    <property type="match status" value="1"/>
</dbReference>
<keyword evidence="5" id="KW-0378">Hydrolase</keyword>
<dbReference type="Pfam" id="PF09369">
    <property type="entry name" value="MZB"/>
    <property type="match status" value="1"/>
</dbReference>
<proteinExistence type="predicted"/>
<dbReference type="GO" id="GO:0043138">
    <property type="term" value="F:3'-5' DNA helicase activity"/>
    <property type="evidence" value="ECO:0007669"/>
    <property type="project" value="TreeGrafter"/>
</dbReference>
<evidence type="ECO:0000259" key="3">
    <source>
        <dbReference type="PROSITE" id="PS51192"/>
    </source>
</evidence>
<protein>
    <submittedName>
        <fullName evidence="5">DEAD/DEAH box helicase</fullName>
    </submittedName>
</protein>
<feature type="domain" description="Helicase C-terminal" evidence="4">
    <location>
        <begin position="842"/>
        <end position="1022"/>
    </location>
</feature>
<dbReference type="PANTHER" id="PTHR47957:SF3">
    <property type="entry name" value="ATP-DEPENDENT HELICASE HRQ1"/>
    <property type="match status" value="1"/>
</dbReference>
<organism evidence="5 6">
    <name type="scientific">Curtobacterium poinsettiae</name>
    <dbReference type="NCBI Taxonomy" id="159612"/>
    <lineage>
        <taxon>Bacteria</taxon>
        <taxon>Bacillati</taxon>
        <taxon>Actinomycetota</taxon>
        <taxon>Actinomycetes</taxon>
        <taxon>Micrococcales</taxon>
        <taxon>Microbacteriaceae</taxon>
        <taxon>Curtobacterium</taxon>
    </lineage>
</organism>
<dbReference type="Proteomes" id="UP001062223">
    <property type="component" value="Chromosome"/>
</dbReference>
<evidence type="ECO:0000259" key="4">
    <source>
        <dbReference type="PROSITE" id="PS51194"/>
    </source>
</evidence>
<evidence type="ECO:0000313" key="6">
    <source>
        <dbReference type="Proteomes" id="UP001062223"/>
    </source>
</evidence>
<dbReference type="GO" id="GO:0006289">
    <property type="term" value="P:nucleotide-excision repair"/>
    <property type="evidence" value="ECO:0007669"/>
    <property type="project" value="TreeGrafter"/>
</dbReference>
<dbReference type="PROSITE" id="PS51192">
    <property type="entry name" value="HELICASE_ATP_BIND_1"/>
    <property type="match status" value="1"/>
</dbReference>
<dbReference type="InterPro" id="IPR027417">
    <property type="entry name" value="P-loop_NTPase"/>
</dbReference>
<dbReference type="InterPro" id="IPR001650">
    <property type="entry name" value="Helicase_C-like"/>
</dbReference>
<accession>A0A9Q9P525</accession>
<dbReference type="SUPFAM" id="SSF52540">
    <property type="entry name" value="P-loop containing nucleoside triphosphate hydrolases"/>
    <property type="match status" value="2"/>
</dbReference>
<dbReference type="InterPro" id="IPR011545">
    <property type="entry name" value="DEAD/DEAH_box_helicase_dom"/>
</dbReference>
<dbReference type="KEGG" id="cpoi:OE229_09320"/>
<dbReference type="InterPro" id="IPR014001">
    <property type="entry name" value="Helicase_ATP-bd"/>
</dbReference>
<reference evidence="5" key="1">
    <citation type="submission" date="2022-09" db="EMBL/GenBank/DDBJ databases">
        <title>Taxonomy of Curtobacterium flaccumfaciens.</title>
        <authorList>
            <person name="Osdaghi E."/>
            <person name="Taghavi S.M."/>
            <person name="Hamidizade M."/>
            <person name="Abachi H."/>
            <person name="Fazliarab A."/>
            <person name="Baeyen S."/>
            <person name="Portier P."/>
            <person name="Van Vaerenbergh J."/>
            <person name="Jacques M.-A."/>
        </authorList>
    </citation>
    <scope>NUCLEOTIDE SEQUENCE</scope>
    <source>
        <strain evidence="5">AGQB46</strain>
    </source>
</reference>
<dbReference type="PANTHER" id="PTHR47957">
    <property type="entry name" value="ATP-DEPENDENT HELICASE HRQ1"/>
    <property type="match status" value="1"/>
</dbReference>
<dbReference type="PROSITE" id="PS51194">
    <property type="entry name" value="HELICASE_CTER"/>
    <property type="match status" value="1"/>
</dbReference>
<keyword evidence="1" id="KW-0547">Nucleotide-binding</keyword>
<feature type="domain" description="Helicase ATP-binding" evidence="3">
    <location>
        <begin position="101"/>
        <end position="314"/>
    </location>
</feature>
<dbReference type="CDD" id="cd17923">
    <property type="entry name" value="DEXHc_Hrq1-like"/>
    <property type="match status" value="1"/>
</dbReference>